<feature type="domain" description="CheR-type methyltransferase" evidence="7">
    <location>
        <begin position="25"/>
        <end position="295"/>
    </location>
</feature>
<dbReference type="Proteomes" id="UP000599109">
    <property type="component" value="Unassembled WGS sequence"/>
</dbReference>
<keyword evidence="3 5" id="KW-0808">Transferase</keyword>
<dbReference type="PANTHER" id="PTHR24422">
    <property type="entry name" value="CHEMOTAXIS PROTEIN METHYLTRANSFERASE"/>
    <property type="match status" value="1"/>
</dbReference>
<dbReference type="Gene3D" id="3.40.50.150">
    <property type="entry name" value="Vaccinia Virus protein VP39"/>
    <property type="match status" value="1"/>
</dbReference>
<dbReference type="SMART" id="SM00138">
    <property type="entry name" value="MeTrc"/>
    <property type="match status" value="1"/>
</dbReference>
<dbReference type="SUPFAM" id="SSF47757">
    <property type="entry name" value="Chemotaxis receptor methyltransferase CheR, N-terminal domain"/>
    <property type="match status" value="1"/>
</dbReference>
<dbReference type="InterPro" id="IPR050903">
    <property type="entry name" value="Bact_Chemotaxis_MeTrfase"/>
</dbReference>
<dbReference type="InterPro" id="IPR029063">
    <property type="entry name" value="SAM-dependent_MTases_sf"/>
</dbReference>
<dbReference type="RefSeq" id="WP_201672932.1">
    <property type="nucleotide sequence ID" value="NZ_JAEQNE010000001.1"/>
</dbReference>
<dbReference type="PRINTS" id="PR00996">
    <property type="entry name" value="CHERMTFRASE"/>
</dbReference>
<dbReference type="InterPro" id="IPR022641">
    <property type="entry name" value="CheR_N"/>
</dbReference>
<gene>
    <name evidence="8" type="ORF">JJ685_04155</name>
</gene>
<dbReference type="Pfam" id="PF01739">
    <property type="entry name" value="CheR"/>
    <property type="match status" value="1"/>
</dbReference>
<comment type="function">
    <text evidence="5">Methylation of the membrane-bound methyl-accepting chemotaxis proteins (MCP) to form gamma-glutamyl methyl ester residues in MCP.</text>
</comment>
<evidence type="ECO:0000256" key="5">
    <source>
        <dbReference type="PIRNR" id="PIRNR000410"/>
    </source>
</evidence>
<dbReference type="PROSITE" id="PS50123">
    <property type="entry name" value="CHER"/>
    <property type="match status" value="1"/>
</dbReference>
<feature type="binding site" evidence="6">
    <location>
        <position position="163"/>
    </location>
    <ligand>
        <name>S-adenosyl-L-methionine</name>
        <dbReference type="ChEBI" id="CHEBI:59789"/>
    </ligand>
</feature>
<proteinExistence type="predicted"/>
<feature type="binding site" evidence="6">
    <location>
        <position position="103"/>
    </location>
    <ligand>
        <name>S-adenosyl-L-methionine</name>
        <dbReference type="ChEBI" id="CHEBI:59789"/>
    </ligand>
</feature>
<feature type="binding site" evidence="6">
    <location>
        <position position="101"/>
    </location>
    <ligand>
        <name>S-adenosyl-L-methionine</name>
        <dbReference type="ChEBI" id="CHEBI:59789"/>
    </ligand>
</feature>
<dbReference type="CDD" id="cd02440">
    <property type="entry name" value="AdoMet_MTases"/>
    <property type="match status" value="1"/>
</dbReference>
<dbReference type="InterPro" id="IPR036804">
    <property type="entry name" value="CheR_N_sf"/>
</dbReference>
<keyword evidence="2 5" id="KW-0489">Methyltransferase</keyword>
<reference evidence="8 9" key="1">
    <citation type="journal article" date="2017" name="Int. J. Syst. Evol. Microbiol.">
        <title>Ramlibacter monticola sp. nov., isolated from forest soil.</title>
        <authorList>
            <person name="Chaudhary D.K."/>
            <person name="Kim J."/>
        </authorList>
    </citation>
    <scope>NUCLEOTIDE SEQUENCE [LARGE SCALE GENOMIC DNA]</scope>
    <source>
        <strain evidence="8 9">KACC 19175</strain>
    </source>
</reference>
<dbReference type="InterPro" id="IPR026024">
    <property type="entry name" value="Chemotaxis_MeTrfase_CheR"/>
</dbReference>
<evidence type="ECO:0000256" key="2">
    <source>
        <dbReference type="ARBA" id="ARBA00022603"/>
    </source>
</evidence>
<evidence type="ECO:0000313" key="9">
    <source>
        <dbReference type="Proteomes" id="UP000599109"/>
    </source>
</evidence>
<dbReference type="GO" id="GO:0008983">
    <property type="term" value="F:protein-glutamate O-methyltransferase activity"/>
    <property type="evidence" value="ECO:0007669"/>
    <property type="project" value="UniProtKB-EC"/>
</dbReference>
<protein>
    <recommendedName>
        <fullName evidence="5">Chemotaxis protein methyltransferase</fullName>
        <ecNumber evidence="5">2.1.1.80</ecNumber>
    </recommendedName>
</protein>
<feature type="binding site" evidence="6">
    <location>
        <begin position="239"/>
        <end position="240"/>
    </location>
    <ligand>
        <name>S-adenosyl-L-methionine</name>
        <dbReference type="ChEBI" id="CHEBI:59789"/>
    </ligand>
</feature>
<keyword evidence="9" id="KW-1185">Reference proteome</keyword>
<dbReference type="PIRSF" id="PIRSF000410">
    <property type="entry name" value="CheR"/>
    <property type="match status" value="1"/>
</dbReference>
<comment type="caution">
    <text evidence="8">The sequence shown here is derived from an EMBL/GenBank/DDBJ whole genome shotgun (WGS) entry which is preliminary data.</text>
</comment>
<evidence type="ECO:0000256" key="1">
    <source>
        <dbReference type="ARBA" id="ARBA00001541"/>
    </source>
</evidence>
<evidence type="ECO:0000256" key="6">
    <source>
        <dbReference type="PIRSR" id="PIRSR000410-1"/>
    </source>
</evidence>
<dbReference type="PANTHER" id="PTHR24422:SF19">
    <property type="entry name" value="CHEMOTAXIS PROTEIN METHYLTRANSFERASE"/>
    <property type="match status" value="1"/>
</dbReference>
<feature type="binding site" evidence="6">
    <location>
        <position position="142"/>
    </location>
    <ligand>
        <name>S-adenosyl-L-methionine</name>
        <dbReference type="ChEBI" id="CHEBI:59789"/>
    </ligand>
</feature>
<feature type="binding site" evidence="6">
    <location>
        <begin position="221"/>
        <end position="222"/>
    </location>
    <ligand>
        <name>S-adenosyl-L-methionine</name>
        <dbReference type="ChEBI" id="CHEBI:59789"/>
    </ligand>
</feature>
<evidence type="ECO:0000256" key="3">
    <source>
        <dbReference type="ARBA" id="ARBA00022679"/>
    </source>
</evidence>
<organism evidence="8 9">
    <name type="scientific">Ramlibacter monticola</name>
    <dbReference type="NCBI Taxonomy" id="1926872"/>
    <lineage>
        <taxon>Bacteria</taxon>
        <taxon>Pseudomonadati</taxon>
        <taxon>Pseudomonadota</taxon>
        <taxon>Betaproteobacteria</taxon>
        <taxon>Burkholderiales</taxon>
        <taxon>Comamonadaceae</taxon>
        <taxon>Ramlibacter</taxon>
    </lineage>
</organism>
<evidence type="ECO:0000259" key="7">
    <source>
        <dbReference type="PROSITE" id="PS50123"/>
    </source>
</evidence>
<dbReference type="SUPFAM" id="SSF53335">
    <property type="entry name" value="S-adenosyl-L-methionine-dependent methyltransferases"/>
    <property type="match status" value="1"/>
</dbReference>
<name>A0A936YY87_9BURK</name>
<accession>A0A936YY87</accession>
<dbReference type="EMBL" id="JAEQNE010000001">
    <property type="protein sequence ID" value="MBL0390326.1"/>
    <property type="molecule type" value="Genomic_DNA"/>
</dbReference>
<comment type="catalytic activity">
    <reaction evidence="1 5">
        <text>L-glutamyl-[protein] + S-adenosyl-L-methionine = [protein]-L-glutamate 5-O-methyl ester + S-adenosyl-L-homocysteine</text>
        <dbReference type="Rhea" id="RHEA:24452"/>
        <dbReference type="Rhea" id="RHEA-COMP:10208"/>
        <dbReference type="Rhea" id="RHEA-COMP:10311"/>
        <dbReference type="ChEBI" id="CHEBI:29973"/>
        <dbReference type="ChEBI" id="CHEBI:57856"/>
        <dbReference type="ChEBI" id="CHEBI:59789"/>
        <dbReference type="ChEBI" id="CHEBI:82795"/>
        <dbReference type="EC" id="2.1.1.80"/>
    </reaction>
</comment>
<dbReference type="Pfam" id="PF03705">
    <property type="entry name" value="CheR_N"/>
    <property type="match status" value="1"/>
</dbReference>
<sequence length="295" mass="33271">MKLHPLRTADGTARNTLPFDFSLPLTDAASMLSERDFSTVRELIAQYAGIKLSPQKRNMVYNRLQRRLRARGLANFGDYLALVQREGSDEREAFVNALTTNLTAFFREPHHFDMLLERARAQVQQRGAPLRCWSSACSTGEEAWSIAMVLREAQCPGSVLGTDIDTDVLHAAQSGIYRMDRTSTLSPERLRRHFLRGSGANEGLVSVRPELRSLVQFNQLNLQSPVWPAHERYDVIFCRNVVIYFDREVQKKLLARFADLLVPGGLLMVGHSESFPSTHAGFRSCGRTAYERVGA</sequence>
<dbReference type="GO" id="GO:0032259">
    <property type="term" value="P:methylation"/>
    <property type="evidence" value="ECO:0007669"/>
    <property type="project" value="UniProtKB-KW"/>
</dbReference>
<feature type="binding site" evidence="6">
    <location>
        <position position="107"/>
    </location>
    <ligand>
        <name>S-adenosyl-L-methionine</name>
        <dbReference type="ChEBI" id="CHEBI:59789"/>
    </ligand>
</feature>
<keyword evidence="4 5" id="KW-0949">S-adenosyl-L-methionine</keyword>
<evidence type="ECO:0000313" key="8">
    <source>
        <dbReference type="EMBL" id="MBL0390326.1"/>
    </source>
</evidence>
<dbReference type="Gene3D" id="1.10.155.10">
    <property type="entry name" value="Chemotaxis receptor methyltransferase CheR, N-terminal domain"/>
    <property type="match status" value="1"/>
</dbReference>
<dbReference type="InterPro" id="IPR022642">
    <property type="entry name" value="CheR_C"/>
</dbReference>
<dbReference type="EC" id="2.1.1.80" evidence="5"/>
<dbReference type="AlphaFoldDB" id="A0A936YY87"/>
<evidence type="ECO:0000256" key="4">
    <source>
        <dbReference type="ARBA" id="ARBA00022691"/>
    </source>
</evidence>
<dbReference type="InterPro" id="IPR000780">
    <property type="entry name" value="CheR_MeTrfase"/>
</dbReference>